<keyword evidence="3 6" id="KW-0812">Transmembrane</keyword>
<reference evidence="9" key="1">
    <citation type="submission" date="2015-11" db="EMBL/GenBank/DDBJ databases">
        <title>De novo transcriptome assembly of four potential Pierce s Disease insect vectors from Arizona vineyards.</title>
        <authorList>
            <person name="Tassone E.E."/>
        </authorList>
    </citation>
    <scope>NUCLEOTIDE SEQUENCE</scope>
</reference>
<feature type="compositionally biased region" description="Pro residues" evidence="7">
    <location>
        <begin position="347"/>
        <end position="356"/>
    </location>
</feature>
<evidence type="ECO:0000256" key="4">
    <source>
        <dbReference type="ARBA" id="ARBA00022989"/>
    </source>
</evidence>
<feature type="non-terminal residue" evidence="9">
    <location>
        <position position="1"/>
    </location>
</feature>
<dbReference type="AlphaFoldDB" id="A0A1B6L5G5"/>
<gene>
    <name evidence="9" type="ORF">g.49657</name>
</gene>
<sequence length="380" mass="41424">HVPMLGTRWPNAMEAMGLIAVLVNCALIGLSGPVHRMFPEMSTTQTILLIVALEHTMLILRLLVTSAIPDLPEWVATEMAKVEFARREALRRLSTATPPQSTPPQPNQLPIGRFVVSPAAEEIEVTPEEETQELETVEVEATAVVEELPPLLPQEAPPLPTPASAPANDKRRIHREWLAADAEAALSHHVTIGPSGGVEWVRRLGLEGVRKTSEPDNSVHRSSDCIALQQRESAASSSDSDLLRSAPPWSRRGGFQYASQAVVPASPLPERPTTAATTTAEPTTTSDSSISDSDAATLLAKKQKVKQTFMKRARSVAIFSLKLKERRAKEAEGGQAQKPKEKEKPSPRTPIDPSPTMPMGELSYIPIEKLIQVEDVKKNM</sequence>
<protein>
    <recommendedName>
        <fullName evidence="6">Anoctamin</fullName>
    </recommendedName>
</protein>
<evidence type="ECO:0000256" key="5">
    <source>
        <dbReference type="ARBA" id="ARBA00023136"/>
    </source>
</evidence>
<feature type="domain" description="Anoctamin transmembrane" evidence="8">
    <location>
        <begin position="9"/>
        <end position="81"/>
    </location>
</feature>
<feature type="region of interest" description="Disordered" evidence="7">
    <location>
        <begin position="261"/>
        <end position="292"/>
    </location>
</feature>
<dbReference type="EMBL" id="GEBQ01021018">
    <property type="protein sequence ID" value="JAT18959.1"/>
    <property type="molecule type" value="Transcribed_RNA"/>
</dbReference>
<feature type="transmembrane region" description="Helical" evidence="6">
    <location>
        <begin position="15"/>
        <end position="34"/>
    </location>
</feature>
<proteinExistence type="inferred from homology"/>
<evidence type="ECO:0000256" key="3">
    <source>
        <dbReference type="ARBA" id="ARBA00022692"/>
    </source>
</evidence>
<evidence type="ECO:0000256" key="7">
    <source>
        <dbReference type="SAM" id="MobiDB-lite"/>
    </source>
</evidence>
<feature type="compositionally biased region" description="Basic and acidic residues" evidence="7">
    <location>
        <begin position="327"/>
        <end position="346"/>
    </location>
</feature>
<feature type="region of interest" description="Disordered" evidence="7">
    <location>
        <begin position="324"/>
        <end position="364"/>
    </location>
</feature>
<feature type="compositionally biased region" description="Low complexity" evidence="7">
    <location>
        <begin position="271"/>
        <end position="292"/>
    </location>
</feature>
<evidence type="ECO:0000256" key="2">
    <source>
        <dbReference type="ARBA" id="ARBA00009671"/>
    </source>
</evidence>
<evidence type="ECO:0000256" key="6">
    <source>
        <dbReference type="RuleBase" id="RU280814"/>
    </source>
</evidence>
<evidence type="ECO:0000313" key="9">
    <source>
        <dbReference type="EMBL" id="JAT18959.1"/>
    </source>
</evidence>
<evidence type="ECO:0000256" key="1">
    <source>
        <dbReference type="ARBA" id="ARBA00004141"/>
    </source>
</evidence>
<comment type="subcellular location">
    <subcellularLocation>
        <location evidence="1 6">Membrane</location>
        <topology evidence="1 6">Multi-pass membrane protein</topology>
    </subcellularLocation>
</comment>
<organism evidence="9">
    <name type="scientific">Graphocephala atropunctata</name>
    <dbReference type="NCBI Taxonomy" id="36148"/>
    <lineage>
        <taxon>Eukaryota</taxon>
        <taxon>Metazoa</taxon>
        <taxon>Ecdysozoa</taxon>
        <taxon>Arthropoda</taxon>
        <taxon>Hexapoda</taxon>
        <taxon>Insecta</taxon>
        <taxon>Pterygota</taxon>
        <taxon>Neoptera</taxon>
        <taxon>Paraneoptera</taxon>
        <taxon>Hemiptera</taxon>
        <taxon>Auchenorrhyncha</taxon>
        <taxon>Membracoidea</taxon>
        <taxon>Cicadellidae</taxon>
        <taxon>Cicadellinae</taxon>
        <taxon>Cicadellini</taxon>
        <taxon>Graphocephala</taxon>
    </lineage>
</organism>
<dbReference type="PANTHER" id="PTHR12308:SF51">
    <property type="entry name" value="ANOCTAMIN-8"/>
    <property type="match status" value="1"/>
</dbReference>
<name>A0A1B6L5G5_9HEMI</name>
<keyword evidence="4 6" id="KW-1133">Transmembrane helix</keyword>
<comment type="similarity">
    <text evidence="2 6">Belongs to the anoctamin family.</text>
</comment>
<feature type="transmembrane region" description="Helical" evidence="6">
    <location>
        <begin position="46"/>
        <end position="64"/>
    </location>
</feature>
<dbReference type="InterPro" id="IPR007632">
    <property type="entry name" value="Anoctamin"/>
</dbReference>
<dbReference type="GO" id="GO:0005254">
    <property type="term" value="F:chloride channel activity"/>
    <property type="evidence" value="ECO:0007669"/>
    <property type="project" value="TreeGrafter"/>
</dbReference>
<dbReference type="Pfam" id="PF04547">
    <property type="entry name" value="Anoctamin"/>
    <property type="match status" value="1"/>
</dbReference>
<accession>A0A1B6L5G5</accession>
<dbReference type="PANTHER" id="PTHR12308">
    <property type="entry name" value="ANOCTAMIN"/>
    <property type="match status" value="1"/>
</dbReference>
<evidence type="ECO:0000259" key="8">
    <source>
        <dbReference type="Pfam" id="PF04547"/>
    </source>
</evidence>
<keyword evidence="5 6" id="KW-0472">Membrane</keyword>
<dbReference type="InterPro" id="IPR049452">
    <property type="entry name" value="Anoctamin_TM"/>
</dbReference>
<dbReference type="GO" id="GO:0005886">
    <property type="term" value="C:plasma membrane"/>
    <property type="evidence" value="ECO:0007669"/>
    <property type="project" value="TreeGrafter"/>
</dbReference>
<comment type="caution">
    <text evidence="6">Lacks conserved residue(s) required for the propagation of feature annotation.</text>
</comment>